<dbReference type="GO" id="GO:0005886">
    <property type="term" value="C:plasma membrane"/>
    <property type="evidence" value="ECO:0007669"/>
    <property type="project" value="UniProtKB-SubCell"/>
</dbReference>
<protein>
    <submittedName>
        <fullName evidence="10">Predicted PurR-regulated permease PerM</fullName>
    </submittedName>
</protein>
<keyword evidence="3" id="KW-0813">Transport</keyword>
<feature type="transmembrane region" description="Helical" evidence="9">
    <location>
        <begin position="303"/>
        <end position="322"/>
    </location>
</feature>
<evidence type="ECO:0000256" key="4">
    <source>
        <dbReference type="ARBA" id="ARBA00022475"/>
    </source>
</evidence>
<evidence type="ECO:0000256" key="7">
    <source>
        <dbReference type="ARBA" id="ARBA00023136"/>
    </source>
</evidence>
<evidence type="ECO:0000313" key="11">
    <source>
        <dbReference type="Proteomes" id="UP000219565"/>
    </source>
</evidence>
<feature type="region of interest" description="Disordered" evidence="8">
    <location>
        <begin position="41"/>
        <end position="93"/>
    </location>
</feature>
<evidence type="ECO:0000256" key="5">
    <source>
        <dbReference type="ARBA" id="ARBA00022692"/>
    </source>
</evidence>
<evidence type="ECO:0000256" key="8">
    <source>
        <dbReference type="SAM" id="MobiDB-lite"/>
    </source>
</evidence>
<feature type="compositionally biased region" description="Polar residues" evidence="8">
    <location>
        <begin position="83"/>
        <end position="93"/>
    </location>
</feature>
<feature type="transmembrane region" description="Helical" evidence="9">
    <location>
        <begin position="396"/>
        <end position="417"/>
    </location>
</feature>
<sequence>MKVAFGRLPHRTILDAALAVVLLAAQRAVVRAGRIRRGSQPGIRGGIDHTGRVAAYPPDAESGPEASEPTGSEVAARGEPEEGTQQSRSTEQSRMPAWLPRALILAFLLLGAFQLLDWAAHRLIGLFVVLFVAFFVSLAMEPAVDSLAARGMSRGLGTAVVFVLVFLFVAGFVVALGVLLVETVHDLVIELPRLVDDLVDWVNRTFGQDFTLDQLREQLTKDTDTLTGYAERAANHAWGLSATIVGGLAKLLLIALFSIYLTAGGPRLRRSLCSLLPPTRQDAVLRAWDLAIQKTGGYLYSRALLAVISAVAHGVFLAVLGVPNAIAMGVWFGVVASFVPTVGTYLAGVLPVLVALTIRPLDAVWVILFVIVYQQFQDYVLQPKLTARTVDVNPAVALLAVLAGGALLGAVGALLAIPATATAQSFVSLYLKRYEVAEDPRIDRAQAKRARRATADPPP</sequence>
<evidence type="ECO:0000256" key="9">
    <source>
        <dbReference type="SAM" id="Phobius"/>
    </source>
</evidence>
<name>A0A285LSI1_9NOCA</name>
<gene>
    <name evidence="10" type="ORF">SAMN04244553_4804</name>
</gene>
<dbReference type="PANTHER" id="PTHR21716">
    <property type="entry name" value="TRANSMEMBRANE PROTEIN"/>
    <property type="match status" value="1"/>
</dbReference>
<proteinExistence type="inferred from homology"/>
<comment type="subcellular location">
    <subcellularLocation>
        <location evidence="1">Cell membrane</location>
        <topology evidence="1">Multi-pass membrane protein</topology>
    </subcellularLocation>
</comment>
<dbReference type="Pfam" id="PF01594">
    <property type="entry name" value="AI-2E_transport"/>
    <property type="match status" value="1"/>
</dbReference>
<keyword evidence="7 9" id="KW-0472">Membrane</keyword>
<feature type="transmembrane region" description="Helical" evidence="9">
    <location>
        <begin position="237"/>
        <end position="261"/>
    </location>
</feature>
<evidence type="ECO:0000256" key="6">
    <source>
        <dbReference type="ARBA" id="ARBA00022989"/>
    </source>
</evidence>
<evidence type="ECO:0000256" key="1">
    <source>
        <dbReference type="ARBA" id="ARBA00004651"/>
    </source>
</evidence>
<keyword evidence="4" id="KW-1003">Cell membrane</keyword>
<feature type="transmembrane region" description="Helical" evidence="9">
    <location>
        <begin position="156"/>
        <end position="181"/>
    </location>
</feature>
<dbReference type="GO" id="GO:0055085">
    <property type="term" value="P:transmembrane transport"/>
    <property type="evidence" value="ECO:0007669"/>
    <property type="project" value="TreeGrafter"/>
</dbReference>
<evidence type="ECO:0000256" key="2">
    <source>
        <dbReference type="ARBA" id="ARBA00009773"/>
    </source>
</evidence>
<keyword evidence="6 9" id="KW-1133">Transmembrane helix</keyword>
<feature type="transmembrane region" description="Helical" evidence="9">
    <location>
        <begin position="98"/>
        <end position="116"/>
    </location>
</feature>
<reference evidence="10 11" key="1">
    <citation type="submission" date="2017-09" db="EMBL/GenBank/DDBJ databases">
        <authorList>
            <person name="Ehlers B."/>
            <person name="Leendertz F.H."/>
        </authorList>
    </citation>
    <scope>NUCLEOTIDE SEQUENCE [LARGE SCALE GENOMIC DNA]</scope>
    <source>
        <strain evidence="10 11">DSM 45537</strain>
    </source>
</reference>
<dbReference type="AlphaFoldDB" id="A0A285LSI1"/>
<feature type="transmembrane region" description="Helical" evidence="9">
    <location>
        <begin position="328"/>
        <end position="353"/>
    </location>
</feature>
<keyword evidence="5 9" id="KW-0812">Transmembrane</keyword>
<organism evidence="10 11">
    <name type="scientific">Nocardia amikacinitolerans</name>
    <dbReference type="NCBI Taxonomy" id="756689"/>
    <lineage>
        <taxon>Bacteria</taxon>
        <taxon>Bacillati</taxon>
        <taxon>Actinomycetota</taxon>
        <taxon>Actinomycetes</taxon>
        <taxon>Mycobacteriales</taxon>
        <taxon>Nocardiaceae</taxon>
        <taxon>Nocardia</taxon>
    </lineage>
</organism>
<feature type="transmembrane region" description="Helical" evidence="9">
    <location>
        <begin position="122"/>
        <end position="144"/>
    </location>
</feature>
<feature type="transmembrane region" description="Helical" evidence="9">
    <location>
        <begin position="360"/>
        <end position="376"/>
    </location>
</feature>
<dbReference type="PANTHER" id="PTHR21716:SF53">
    <property type="entry name" value="PERMEASE PERM-RELATED"/>
    <property type="match status" value="1"/>
</dbReference>
<keyword evidence="11" id="KW-1185">Reference proteome</keyword>
<evidence type="ECO:0000313" key="10">
    <source>
        <dbReference type="EMBL" id="SNY87845.1"/>
    </source>
</evidence>
<dbReference type="Proteomes" id="UP000219565">
    <property type="component" value="Unassembled WGS sequence"/>
</dbReference>
<evidence type="ECO:0000256" key="3">
    <source>
        <dbReference type="ARBA" id="ARBA00022448"/>
    </source>
</evidence>
<dbReference type="InterPro" id="IPR002549">
    <property type="entry name" value="AI-2E-like"/>
</dbReference>
<accession>A0A285LSI1</accession>
<dbReference type="STRING" id="1379680.GCA_001612615_03051"/>
<dbReference type="EMBL" id="OBEG01000005">
    <property type="protein sequence ID" value="SNY87845.1"/>
    <property type="molecule type" value="Genomic_DNA"/>
</dbReference>
<comment type="similarity">
    <text evidence="2">Belongs to the autoinducer-2 exporter (AI-2E) (TC 2.A.86) family.</text>
</comment>